<protein>
    <submittedName>
        <fullName evidence="1">DUF393 domain-containing protein</fullName>
    </submittedName>
</protein>
<dbReference type="InterPro" id="IPR044691">
    <property type="entry name" value="DCC1_Trx"/>
</dbReference>
<dbReference type="PANTHER" id="PTHR34290:SF2">
    <property type="entry name" value="OS04G0668800 PROTEIN"/>
    <property type="match status" value="1"/>
</dbReference>
<gene>
    <name evidence="1" type="ORF">ICT70_03630</name>
</gene>
<organism evidence="1 2">
    <name type="scientific">Pelovirga terrestris</name>
    <dbReference type="NCBI Taxonomy" id="2771352"/>
    <lineage>
        <taxon>Bacteria</taxon>
        <taxon>Pseudomonadati</taxon>
        <taxon>Thermodesulfobacteriota</taxon>
        <taxon>Desulfuromonadia</taxon>
        <taxon>Geobacterales</taxon>
        <taxon>Geobacteraceae</taxon>
        <taxon>Pelovirga</taxon>
    </lineage>
</organism>
<proteinExistence type="predicted"/>
<evidence type="ECO:0000313" key="1">
    <source>
        <dbReference type="EMBL" id="MBD1399754.1"/>
    </source>
</evidence>
<dbReference type="RefSeq" id="WP_191154026.1">
    <property type="nucleotide sequence ID" value="NZ_JACWUN010000003.1"/>
</dbReference>
<dbReference type="EMBL" id="JACWUN010000003">
    <property type="protein sequence ID" value="MBD1399754.1"/>
    <property type="molecule type" value="Genomic_DNA"/>
</dbReference>
<accession>A0A8J6QKA9</accession>
<dbReference type="PANTHER" id="PTHR34290">
    <property type="entry name" value="SI:CH73-390P7.2"/>
    <property type="match status" value="1"/>
</dbReference>
<comment type="caution">
    <text evidence="1">The sequence shown here is derived from an EMBL/GenBank/DDBJ whole genome shotgun (WGS) entry which is preliminary data.</text>
</comment>
<keyword evidence="2" id="KW-1185">Reference proteome</keyword>
<dbReference type="GO" id="GO:0015035">
    <property type="term" value="F:protein-disulfide reductase activity"/>
    <property type="evidence" value="ECO:0007669"/>
    <property type="project" value="InterPro"/>
</dbReference>
<sequence>MAITFPLQIFFDGSCRICSAEMETYRRNNPDGRLAFIDISDDHFRPDAYGKSLGDFMSELHVRDGHGNFTTGIDAFIAIWQAFPSGSVWRLAAAFCGLPGVHSLSRGGYRLFARYRHLLPRRRQDCETDICALKHEKTDRPKGKD</sequence>
<name>A0A8J6QKA9_9BACT</name>
<evidence type="ECO:0000313" key="2">
    <source>
        <dbReference type="Proteomes" id="UP000632828"/>
    </source>
</evidence>
<reference evidence="1" key="1">
    <citation type="submission" date="2020-09" db="EMBL/GenBank/DDBJ databases">
        <title>Pelobacter alkaliphilus sp. nov., a novel anaerobic arsenate-reducing bacterium from terrestrial mud volcano.</title>
        <authorList>
            <person name="Khomyakova M.A."/>
            <person name="Merkel A.Y."/>
            <person name="Slobodkin A.I."/>
        </authorList>
    </citation>
    <scope>NUCLEOTIDE SEQUENCE</scope>
    <source>
        <strain evidence="1">M08fum</strain>
    </source>
</reference>
<dbReference type="Pfam" id="PF04134">
    <property type="entry name" value="DCC1-like"/>
    <property type="match status" value="1"/>
</dbReference>
<dbReference type="AlphaFoldDB" id="A0A8J6QKA9"/>
<dbReference type="Proteomes" id="UP000632828">
    <property type="component" value="Unassembled WGS sequence"/>
</dbReference>
<dbReference type="InterPro" id="IPR007263">
    <property type="entry name" value="DCC1-like"/>
</dbReference>